<dbReference type="AlphaFoldDB" id="A0A061RZG1"/>
<name>A0A061RZG1_9CHLO</name>
<reference evidence="2" key="1">
    <citation type="submission" date="2014-05" db="EMBL/GenBank/DDBJ databases">
        <title>The transcriptome of the halophilic microalga Tetraselmis sp. GSL018 isolated from the Great Salt Lake, Utah.</title>
        <authorList>
            <person name="Jinkerson R.E."/>
            <person name="D'Adamo S."/>
            <person name="Posewitz M.C."/>
        </authorList>
    </citation>
    <scope>NUCLEOTIDE SEQUENCE</scope>
    <source>
        <strain evidence="2">GSL018</strain>
    </source>
</reference>
<proteinExistence type="predicted"/>
<sequence length="314" mass="32711">RRILAIGTSLAKLMDIHSALESASPPVIAALIRQHLADFGYVNSLKQFQIEASGLLNLWDTQTGSSCGRVKDLSTALSEYVSLWERERKFWALASSNHLAADLYALLDRHATQSLSGPPPFSARPLQEVRGPFELPLASSVGNKRRHSDAPPGHGATAEKSRAGAMRPDAEGAVPSLSSGAAGCPPGVDLPLVLRQQTAAMSGLEEAVLHGDTAPMPAACCCPPVADAKGSASMGASRATATAIPMERDTQMGPGRERSPAGRGPSPLGEARPPVPSCPGAPSGESQPPAALPSIRMDQVEAFLASLNYGSTQE</sequence>
<evidence type="ECO:0000256" key="1">
    <source>
        <dbReference type="SAM" id="MobiDB-lite"/>
    </source>
</evidence>
<evidence type="ECO:0000313" key="2">
    <source>
        <dbReference type="EMBL" id="JAC78287.1"/>
    </source>
</evidence>
<feature type="non-terminal residue" evidence="2">
    <location>
        <position position="1"/>
    </location>
</feature>
<dbReference type="EMBL" id="GBEZ01007158">
    <property type="protein sequence ID" value="JAC78287.1"/>
    <property type="molecule type" value="Transcribed_RNA"/>
</dbReference>
<protein>
    <submittedName>
        <fullName evidence="2">Uncharacterized protein</fullName>
    </submittedName>
</protein>
<feature type="compositionally biased region" description="Basic and acidic residues" evidence="1">
    <location>
        <begin position="246"/>
        <end position="260"/>
    </location>
</feature>
<feature type="region of interest" description="Disordered" evidence="1">
    <location>
        <begin position="236"/>
        <end position="297"/>
    </location>
</feature>
<organism evidence="2">
    <name type="scientific">Tetraselmis sp. GSL018</name>
    <dbReference type="NCBI Taxonomy" id="582737"/>
    <lineage>
        <taxon>Eukaryota</taxon>
        <taxon>Viridiplantae</taxon>
        <taxon>Chlorophyta</taxon>
        <taxon>core chlorophytes</taxon>
        <taxon>Chlorodendrophyceae</taxon>
        <taxon>Chlorodendrales</taxon>
        <taxon>Chlorodendraceae</taxon>
        <taxon>Tetraselmis</taxon>
    </lineage>
</organism>
<gene>
    <name evidence="2" type="ORF">TSPGSL018_15535</name>
</gene>
<accession>A0A061RZG1</accession>
<feature type="region of interest" description="Disordered" evidence="1">
    <location>
        <begin position="139"/>
        <end position="180"/>
    </location>
</feature>